<accession>A0A2Z7AC49</accession>
<dbReference type="AlphaFoldDB" id="A0A2Z7AC49"/>
<proteinExistence type="predicted"/>
<evidence type="ECO:0000313" key="1">
    <source>
        <dbReference type="EMBL" id="KZV19298.1"/>
    </source>
</evidence>
<keyword evidence="2" id="KW-1185">Reference proteome</keyword>
<protein>
    <submittedName>
        <fullName evidence="1">Magnesium-chelatase subunit chlh-like protein chloroplast</fullName>
    </submittedName>
</protein>
<dbReference type="EMBL" id="KV016719">
    <property type="protein sequence ID" value="KZV19298.1"/>
    <property type="molecule type" value="Genomic_DNA"/>
</dbReference>
<organism evidence="1 2">
    <name type="scientific">Dorcoceras hygrometricum</name>
    <dbReference type="NCBI Taxonomy" id="472368"/>
    <lineage>
        <taxon>Eukaryota</taxon>
        <taxon>Viridiplantae</taxon>
        <taxon>Streptophyta</taxon>
        <taxon>Embryophyta</taxon>
        <taxon>Tracheophyta</taxon>
        <taxon>Spermatophyta</taxon>
        <taxon>Magnoliopsida</taxon>
        <taxon>eudicotyledons</taxon>
        <taxon>Gunneridae</taxon>
        <taxon>Pentapetalae</taxon>
        <taxon>asterids</taxon>
        <taxon>lamiids</taxon>
        <taxon>Lamiales</taxon>
        <taxon>Gesneriaceae</taxon>
        <taxon>Didymocarpoideae</taxon>
        <taxon>Trichosporeae</taxon>
        <taxon>Loxocarpinae</taxon>
        <taxon>Dorcoceras</taxon>
    </lineage>
</organism>
<evidence type="ECO:0000313" key="2">
    <source>
        <dbReference type="Proteomes" id="UP000250235"/>
    </source>
</evidence>
<name>A0A2Z7AC49_9LAMI</name>
<gene>
    <name evidence="1" type="ORF">F511_33370</name>
</gene>
<dbReference type="Proteomes" id="UP000250235">
    <property type="component" value="Unassembled WGS sequence"/>
</dbReference>
<reference evidence="1 2" key="1">
    <citation type="journal article" date="2015" name="Proc. Natl. Acad. Sci. U.S.A.">
        <title>The resurrection genome of Boea hygrometrica: A blueprint for survival of dehydration.</title>
        <authorList>
            <person name="Xiao L."/>
            <person name="Yang G."/>
            <person name="Zhang L."/>
            <person name="Yang X."/>
            <person name="Zhao S."/>
            <person name="Ji Z."/>
            <person name="Zhou Q."/>
            <person name="Hu M."/>
            <person name="Wang Y."/>
            <person name="Chen M."/>
            <person name="Xu Y."/>
            <person name="Jin H."/>
            <person name="Xiao X."/>
            <person name="Hu G."/>
            <person name="Bao F."/>
            <person name="Hu Y."/>
            <person name="Wan P."/>
            <person name="Li L."/>
            <person name="Deng X."/>
            <person name="Kuang T."/>
            <person name="Xiang C."/>
            <person name="Zhu J.K."/>
            <person name="Oliver M.J."/>
            <person name="He Y."/>
        </authorList>
    </citation>
    <scope>NUCLEOTIDE SEQUENCE [LARGE SCALE GENOMIC DNA]</scope>
    <source>
        <strain evidence="2">cv. XS01</strain>
    </source>
</reference>
<sequence>MAEHAEPLGLLGLNGAGDDLVDEYVPTGGDSADDLIPTGAHTATLDPWRYNSNISAHRLSTAKHNKVPTYQLAPDLVKIISSHYNTLDQIL</sequence>